<feature type="domain" description="Sucrose phosphatase-like" evidence="1">
    <location>
        <begin position="2"/>
        <end position="236"/>
    </location>
</feature>
<dbReference type="PIRSF" id="PIRSF030802">
    <property type="entry name" value="UCP030802"/>
    <property type="match status" value="1"/>
</dbReference>
<dbReference type="PATRIC" id="fig|1121318.3.peg.2670"/>
<dbReference type="InterPro" id="IPR024197">
    <property type="entry name" value="TPP-like"/>
</dbReference>
<keyword evidence="3" id="KW-1185">Reference proteome</keyword>
<name>A0A0L6Z7H0_9CLOT</name>
<proteinExistence type="predicted"/>
<dbReference type="Proteomes" id="UP000037043">
    <property type="component" value="Unassembled WGS sequence"/>
</dbReference>
<evidence type="ECO:0000313" key="2">
    <source>
        <dbReference type="EMBL" id="KOA18917.1"/>
    </source>
</evidence>
<dbReference type="RefSeq" id="WP_052222141.1">
    <property type="nucleotide sequence ID" value="NZ_LHUR01000031.1"/>
</dbReference>
<dbReference type="STRING" id="36844.SAMN04488501_10998"/>
<dbReference type="Pfam" id="PF05116">
    <property type="entry name" value="S6PP"/>
    <property type="match status" value="1"/>
</dbReference>
<sequence>MIFASDLDRTLIYSRKLIEEKDRNIELVERYEDKELSFMRTKTIEKLIRIKERILFIPVTTRTIEQYKRIFIMEEKIKPIYAVVSNGGNIIINGKVDMEWRSIIEEKLSIVERHNIVKEKFLESFFNTQWIKKIVLRDNLFYSIHFEDKAHVNLRQLEEFEKWSKEKGWNISLQSKKLYLVPEPVNKWDAVAYIKKKEGRNKVIAAGDSYLDYPILINSEHSICPSHGELKELFDFKKVDRRNIIMTSKMGIEASEEILEMVEKLA</sequence>
<keyword evidence="2" id="KW-0378">Hydrolase</keyword>
<dbReference type="Gene3D" id="3.40.50.1000">
    <property type="entry name" value="HAD superfamily/HAD-like"/>
    <property type="match status" value="2"/>
</dbReference>
<evidence type="ECO:0000259" key="1">
    <source>
        <dbReference type="Pfam" id="PF05116"/>
    </source>
</evidence>
<dbReference type="InterPro" id="IPR023214">
    <property type="entry name" value="HAD_sf"/>
</dbReference>
<comment type="caution">
    <text evidence="2">The sequence shown here is derived from an EMBL/GenBank/DDBJ whole genome shotgun (WGS) entry which is preliminary data.</text>
</comment>
<organism evidence="2 3">
    <name type="scientific">Clostridium homopropionicum DSM 5847</name>
    <dbReference type="NCBI Taxonomy" id="1121318"/>
    <lineage>
        <taxon>Bacteria</taxon>
        <taxon>Bacillati</taxon>
        <taxon>Bacillota</taxon>
        <taxon>Clostridia</taxon>
        <taxon>Eubacteriales</taxon>
        <taxon>Clostridiaceae</taxon>
        <taxon>Clostridium</taxon>
    </lineage>
</organism>
<accession>A0A0L6Z7H0</accession>
<reference evidence="3" key="1">
    <citation type="submission" date="2015-08" db="EMBL/GenBank/DDBJ databases">
        <title>Genome sequence of the strict anaerobe Clostridium homopropionicum LuHBu1 (DSM 5847T).</title>
        <authorList>
            <person name="Poehlein A."/>
            <person name="Beck M."/>
            <person name="Schiel-Bengelsdorf B."/>
            <person name="Bengelsdorf F.R."/>
            <person name="Daniel R."/>
            <person name="Duerre P."/>
        </authorList>
    </citation>
    <scope>NUCLEOTIDE SEQUENCE [LARGE SCALE GENOMIC DNA]</scope>
    <source>
        <strain evidence="3">DSM 5847</strain>
    </source>
</reference>
<dbReference type="SUPFAM" id="SSF56784">
    <property type="entry name" value="HAD-like"/>
    <property type="match status" value="1"/>
</dbReference>
<dbReference type="EMBL" id="LHUR01000031">
    <property type="protein sequence ID" value="KOA18917.1"/>
    <property type="molecule type" value="Genomic_DNA"/>
</dbReference>
<dbReference type="AlphaFoldDB" id="A0A0L6Z7H0"/>
<gene>
    <name evidence="2" type="ORF">CLHOM_26570</name>
</gene>
<dbReference type="GO" id="GO:0016787">
    <property type="term" value="F:hydrolase activity"/>
    <property type="evidence" value="ECO:0007669"/>
    <property type="project" value="UniProtKB-KW"/>
</dbReference>
<dbReference type="InterPro" id="IPR036412">
    <property type="entry name" value="HAD-like_sf"/>
</dbReference>
<evidence type="ECO:0000313" key="3">
    <source>
        <dbReference type="Proteomes" id="UP000037043"/>
    </source>
</evidence>
<dbReference type="InterPro" id="IPR006380">
    <property type="entry name" value="SPP-like_dom"/>
</dbReference>
<protein>
    <submittedName>
        <fullName evidence="2">Haloacid dehalogenase-like hydrolase</fullName>
    </submittedName>
</protein>